<evidence type="ECO:0000256" key="1">
    <source>
        <dbReference type="SAM" id="SignalP"/>
    </source>
</evidence>
<gene>
    <name evidence="2" type="ordered locus">HH_0189</name>
</gene>
<feature type="signal peptide" evidence="1">
    <location>
        <begin position="1"/>
        <end position="21"/>
    </location>
</feature>
<keyword evidence="1" id="KW-0732">Signal</keyword>
<evidence type="ECO:0008006" key="4">
    <source>
        <dbReference type="Google" id="ProtNLM"/>
    </source>
</evidence>
<evidence type="ECO:0000313" key="3">
    <source>
        <dbReference type="Proteomes" id="UP000002495"/>
    </source>
</evidence>
<dbReference type="RefSeq" id="WP_011115032.1">
    <property type="nucleotide sequence ID" value="NC_004917.1"/>
</dbReference>
<protein>
    <recommendedName>
        <fullName evidence="4">Outer membrane protein</fullName>
    </recommendedName>
</protein>
<dbReference type="STRING" id="235279.HH_0189"/>
<dbReference type="Proteomes" id="UP000002495">
    <property type="component" value="Chromosome"/>
</dbReference>
<sequence>MKYLRKILLSASLFGAMCVYAEDYSVARIGLGGVYSLQQPSGEKDITNAGGYLALWSRGTLANERFLVQSGGEIGFGKAKRDGVQNDIFFMGDIRISAGVNILTQNAPLYLSIGYAWDNFHSNLLGNQLTGKNNTGNSWVDNTLHLVGLDLSGVIKGQGANLEYDIGYYYAFHGYYYLDKTRSGIDDYTYAIKARVGFSSDYSKKIGFFANVRAKYYDIPTSKMNTTFARPATKHFLGGVEAGIQF</sequence>
<evidence type="ECO:0000313" key="2">
    <source>
        <dbReference type="EMBL" id="AAP76786.1"/>
    </source>
</evidence>
<accession>Q7VJQ4</accession>
<reference evidence="2 3" key="1">
    <citation type="journal article" date="2003" name="Proc. Natl. Acad. Sci. U.S.A.">
        <title>The complete genome sequence of the carcinogenic bacterium Helicobacter hepaticus.</title>
        <authorList>
            <person name="Suerbaum S."/>
            <person name="Josenhans C."/>
            <person name="Sterzenbach T."/>
            <person name="Drescher B."/>
            <person name="Brandt P."/>
            <person name="Bell M."/>
            <person name="Droege M."/>
            <person name="Fartmann B."/>
            <person name="Fischer H.-P."/>
            <person name="Ge Z."/>
            <person name="Hoerster A."/>
            <person name="Holland R."/>
            <person name="Klein K."/>
            <person name="Koenig J."/>
            <person name="Macko L."/>
            <person name="Mendz G.L."/>
            <person name="Nyakatura G."/>
            <person name="Schauer D.B."/>
            <person name="Shen Z."/>
            <person name="Weber J."/>
            <person name="Frosch M."/>
            <person name="Fox J.G."/>
        </authorList>
    </citation>
    <scope>NUCLEOTIDE SEQUENCE [LARGE SCALE GENOMIC DNA]</scope>
    <source>
        <strain evidence="3">ATCC 51449 / 3B1</strain>
    </source>
</reference>
<feature type="chain" id="PRO_5004292542" description="Outer membrane protein" evidence="1">
    <location>
        <begin position="22"/>
        <end position="246"/>
    </location>
</feature>
<name>Q7VJQ4_HELHP</name>
<dbReference type="OrthoDB" id="5331101at2"/>
<proteinExistence type="predicted"/>
<dbReference type="AlphaFoldDB" id="Q7VJQ4"/>
<dbReference type="KEGG" id="hhe:HH_0189"/>
<dbReference type="EMBL" id="AE017125">
    <property type="protein sequence ID" value="AAP76786.1"/>
    <property type="molecule type" value="Genomic_DNA"/>
</dbReference>
<organism evidence="2 3">
    <name type="scientific">Helicobacter hepaticus (strain ATCC 51449 / 3B1)</name>
    <dbReference type="NCBI Taxonomy" id="235279"/>
    <lineage>
        <taxon>Bacteria</taxon>
        <taxon>Pseudomonadati</taxon>
        <taxon>Campylobacterota</taxon>
        <taxon>Epsilonproteobacteria</taxon>
        <taxon>Campylobacterales</taxon>
        <taxon>Helicobacteraceae</taxon>
        <taxon>Helicobacter</taxon>
    </lineage>
</organism>
<dbReference type="HOGENOM" id="CLU_1178911_0_0_7"/>
<keyword evidence="3" id="KW-1185">Reference proteome</keyword>